<accession>A0A9P4IUT7</accession>
<evidence type="ECO:0000313" key="2">
    <source>
        <dbReference type="Proteomes" id="UP000799439"/>
    </source>
</evidence>
<comment type="caution">
    <text evidence="1">The sequence shown here is derived from an EMBL/GenBank/DDBJ whole genome shotgun (WGS) entry which is preliminary data.</text>
</comment>
<dbReference type="EMBL" id="ML996092">
    <property type="protein sequence ID" value="KAF2148836.1"/>
    <property type="molecule type" value="Genomic_DNA"/>
</dbReference>
<organism evidence="1 2">
    <name type="scientific">Myriangium duriaei CBS 260.36</name>
    <dbReference type="NCBI Taxonomy" id="1168546"/>
    <lineage>
        <taxon>Eukaryota</taxon>
        <taxon>Fungi</taxon>
        <taxon>Dikarya</taxon>
        <taxon>Ascomycota</taxon>
        <taxon>Pezizomycotina</taxon>
        <taxon>Dothideomycetes</taxon>
        <taxon>Dothideomycetidae</taxon>
        <taxon>Myriangiales</taxon>
        <taxon>Myriangiaceae</taxon>
        <taxon>Myriangium</taxon>
    </lineage>
</organism>
<proteinExistence type="predicted"/>
<protein>
    <submittedName>
        <fullName evidence="1">Uncharacterized protein</fullName>
    </submittedName>
</protein>
<dbReference type="AlphaFoldDB" id="A0A9P4IUT7"/>
<dbReference type="Proteomes" id="UP000799439">
    <property type="component" value="Unassembled WGS sequence"/>
</dbReference>
<evidence type="ECO:0000313" key="1">
    <source>
        <dbReference type="EMBL" id="KAF2148836.1"/>
    </source>
</evidence>
<name>A0A9P4IUT7_9PEZI</name>
<sequence length="212" mass="24168">MVSSNTPTFTYVIMYKVNPVMIKWFIVHHWHNSATAQNDASRFRHSLSVLDHFDTCPKFFVTSIDLFQWPLNRSDEAHHPQDEGPNIMSCSLGRDGKKKEEILANTSKDPFFNSEDPVFMTFRPLQPQCPAGGVLVSYAAILVPQAAPHLGVRYVFAELREVKVPKSESRTRCIPLLRVRNPLYSRRREPAAAAVLIEYEIGDNYATRNGMM</sequence>
<gene>
    <name evidence="1" type="ORF">K461DRAFT_301483</name>
</gene>
<keyword evidence="2" id="KW-1185">Reference proteome</keyword>
<reference evidence="1" key="1">
    <citation type="journal article" date="2020" name="Stud. Mycol.">
        <title>101 Dothideomycetes genomes: a test case for predicting lifestyles and emergence of pathogens.</title>
        <authorList>
            <person name="Haridas S."/>
            <person name="Albert R."/>
            <person name="Binder M."/>
            <person name="Bloem J."/>
            <person name="Labutti K."/>
            <person name="Salamov A."/>
            <person name="Andreopoulos B."/>
            <person name="Baker S."/>
            <person name="Barry K."/>
            <person name="Bills G."/>
            <person name="Bluhm B."/>
            <person name="Cannon C."/>
            <person name="Castanera R."/>
            <person name="Culley D."/>
            <person name="Daum C."/>
            <person name="Ezra D."/>
            <person name="Gonzalez J."/>
            <person name="Henrissat B."/>
            <person name="Kuo A."/>
            <person name="Liang C."/>
            <person name="Lipzen A."/>
            <person name="Lutzoni F."/>
            <person name="Magnuson J."/>
            <person name="Mondo S."/>
            <person name="Nolan M."/>
            <person name="Ohm R."/>
            <person name="Pangilinan J."/>
            <person name="Park H.-J."/>
            <person name="Ramirez L."/>
            <person name="Alfaro M."/>
            <person name="Sun H."/>
            <person name="Tritt A."/>
            <person name="Yoshinaga Y."/>
            <person name="Zwiers L.-H."/>
            <person name="Turgeon B."/>
            <person name="Goodwin S."/>
            <person name="Spatafora J."/>
            <person name="Crous P."/>
            <person name="Grigoriev I."/>
        </authorList>
    </citation>
    <scope>NUCLEOTIDE SEQUENCE</scope>
    <source>
        <strain evidence="1">CBS 260.36</strain>
    </source>
</reference>